<evidence type="ECO:0000256" key="2">
    <source>
        <dbReference type="ARBA" id="ARBA00022679"/>
    </source>
</evidence>
<dbReference type="Gene3D" id="3.40.50.150">
    <property type="entry name" value="Vaccinia Virus protein VP39"/>
    <property type="match status" value="1"/>
</dbReference>
<dbReference type="EMBL" id="PISD01000018">
    <property type="protein sequence ID" value="PKG29228.1"/>
    <property type="molecule type" value="Genomic_DNA"/>
</dbReference>
<dbReference type="HAMAP" id="MF_02100">
    <property type="entry name" value="Methyltr_YrrT"/>
    <property type="match status" value="1"/>
</dbReference>
<organism evidence="5 6">
    <name type="scientific">Cytobacillus horneckiae</name>
    <dbReference type="NCBI Taxonomy" id="549687"/>
    <lineage>
        <taxon>Bacteria</taxon>
        <taxon>Bacillati</taxon>
        <taxon>Bacillota</taxon>
        <taxon>Bacilli</taxon>
        <taxon>Bacillales</taxon>
        <taxon>Bacillaceae</taxon>
        <taxon>Cytobacillus</taxon>
    </lineage>
</organism>
<feature type="binding site" evidence="4">
    <location>
        <position position="74"/>
    </location>
    <ligand>
        <name>S-adenosyl-L-methionine</name>
        <dbReference type="ChEBI" id="CHEBI:59789"/>
    </ligand>
</feature>
<feature type="binding site" evidence="4">
    <location>
        <position position="53"/>
    </location>
    <ligand>
        <name>S-adenosyl-L-methionine</name>
        <dbReference type="ChEBI" id="CHEBI:59789"/>
    </ligand>
</feature>
<dbReference type="SUPFAM" id="SSF53335">
    <property type="entry name" value="S-adenosyl-L-methionine-dependent methyltransferases"/>
    <property type="match status" value="1"/>
</dbReference>
<feature type="binding site" evidence="4">
    <location>
        <position position="97"/>
    </location>
    <ligand>
        <name>S-adenosyl-L-methionine</name>
        <dbReference type="ChEBI" id="CHEBI:59789"/>
    </ligand>
</feature>
<evidence type="ECO:0000256" key="1">
    <source>
        <dbReference type="ARBA" id="ARBA00022603"/>
    </source>
</evidence>
<keyword evidence="3 4" id="KW-0949">S-adenosyl-L-methionine</keyword>
<dbReference type="GO" id="GO:0008757">
    <property type="term" value="F:S-adenosylmethionine-dependent methyltransferase activity"/>
    <property type="evidence" value="ECO:0007669"/>
    <property type="project" value="UniProtKB-UniRule"/>
</dbReference>
<dbReference type="InterPro" id="IPR023553">
    <property type="entry name" value="Uncharacterised_MeTfrase_YrrT"/>
</dbReference>
<dbReference type="RefSeq" id="WP_066191882.1">
    <property type="nucleotide sequence ID" value="NZ_JAFDQP010000007.1"/>
</dbReference>
<dbReference type="CDD" id="cd02440">
    <property type="entry name" value="AdoMet_MTases"/>
    <property type="match status" value="1"/>
</dbReference>
<reference evidence="5 6" key="1">
    <citation type="journal article" date="2010" name="Int. J. Syst. Evol. Microbiol.">
        <title>Bacillus horneckiae sp. nov., isolated from a spacecraft-assembly clean room.</title>
        <authorList>
            <person name="Vaishampayan P."/>
            <person name="Probst A."/>
            <person name="Krishnamurthi S."/>
            <person name="Ghosh S."/>
            <person name="Osman S."/>
            <person name="McDowall A."/>
            <person name="Ruckmani A."/>
            <person name="Mayilraj S."/>
            <person name="Venkateswaran K."/>
        </authorList>
    </citation>
    <scope>NUCLEOTIDE SEQUENCE [LARGE SCALE GENOMIC DNA]</scope>
    <source>
        <strain evidence="6">1PO1SC</strain>
    </source>
</reference>
<accession>A0A2N0ZIA0</accession>
<keyword evidence="6" id="KW-1185">Reference proteome</keyword>
<comment type="similarity">
    <text evidence="4">Belongs to the methyltransferase superfamily. YrrT family.</text>
</comment>
<proteinExistence type="inferred from homology"/>
<dbReference type="InterPro" id="IPR029063">
    <property type="entry name" value="SAM-dependent_MTases_sf"/>
</dbReference>
<dbReference type="Proteomes" id="UP000233343">
    <property type="component" value="Unassembled WGS sequence"/>
</dbReference>
<dbReference type="EC" id="2.1.1.-" evidence="4"/>
<comment type="function">
    <text evidence="4">Could be a S-adenosyl-L-methionine-dependent methyltransferase.</text>
</comment>
<sequence length="212" mass="24004">MGNEFIELFEEWAKTYDDTVTGHDEEYKDVFLYYDKLLQEVADRAEGNVLEFGPGTGNLTAKVVARGLSITGVEPSKSMREIAVVKLEGRANIINGDFMHFIVDEQIDTIISSYAFHHLTDKEKAEAIELYGKLLPAGGKIVFADTMYENVEAYKKAIADATEKGYHNLAEDLQREYYTTIPILREMMVNNGFSVSFNRCNDFVWIMEGVKA</sequence>
<evidence type="ECO:0000313" key="6">
    <source>
        <dbReference type="Proteomes" id="UP000233343"/>
    </source>
</evidence>
<dbReference type="PANTHER" id="PTHR43861">
    <property type="entry name" value="TRANS-ACONITATE 2-METHYLTRANSFERASE-RELATED"/>
    <property type="match status" value="1"/>
</dbReference>
<evidence type="ECO:0000256" key="4">
    <source>
        <dbReference type="HAMAP-Rule" id="MF_02100"/>
    </source>
</evidence>
<gene>
    <name evidence="5" type="ORF">CWS20_09560</name>
</gene>
<keyword evidence="1 4" id="KW-0489">Methyltransferase</keyword>
<comment type="caution">
    <text evidence="5">The sequence shown here is derived from an EMBL/GenBank/DDBJ whole genome shotgun (WGS) entry which is preliminary data.</text>
</comment>
<dbReference type="AlphaFoldDB" id="A0A2N0ZIA0"/>
<dbReference type="Pfam" id="PF13489">
    <property type="entry name" value="Methyltransf_23"/>
    <property type="match status" value="1"/>
</dbReference>
<evidence type="ECO:0000256" key="3">
    <source>
        <dbReference type="ARBA" id="ARBA00022691"/>
    </source>
</evidence>
<dbReference type="GO" id="GO:0032259">
    <property type="term" value="P:methylation"/>
    <property type="evidence" value="ECO:0007669"/>
    <property type="project" value="UniProtKB-KW"/>
</dbReference>
<keyword evidence="2 4" id="KW-0808">Transferase</keyword>
<protein>
    <recommendedName>
        <fullName evidence="4">Uncharacterized methyltransferase CWS20_09560</fullName>
        <ecNumber evidence="4">2.1.1.-</ecNumber>
    </recommendedName>
</protein>
<evidence type="ECO:0000313" key="5">
    <source>
        <dbReference type="EMBL" id="PKG29228.1"/>
    </source>
</evidence>
<name>A0A2N0ZIA0_9BACI</name>